<keyword evidence="3" id="KW-1185">Reference proteome</keyword>
<dbReference type="Proteomes" id="UP000232323">
    <property type="component" value="Unassembled WGS sequence"/>
</dbReference>
<dbReference type="Gene3D" id="3.30.420.10">
    <property type="entry name" value="Ribonuclease H-like superfamily/Ribonuclease H"/>
    <property type="match status" value="1"/>
</dbReference>
<evidence type="ECO:0000259" key="1">
    <source>
        <dbReference type="PROSITE" id="PS50879"/>
    </source>
</evidence>
<sequence>MKRPRSKMYAVRRGRSVGLFDNYEEVRASVERFQGAEHKSFSNYEDAVAYLQESGVQVQPDYSVTSSSRHFSQGSQNQTSNDVATIGYIVIDSETDLITDNMENSLANRKGKDCSAVKSNGTQHRVEGIVEDLIARSHTMSDGIHASPSSFYELFFDGASRGNPGEAGSAAVIIDSQGNTVAELYASLPYGSTNNEAEYGGLVLGLHVGVEDAAQYAATCLTTSPPILPKTGC</sequence>
<name>A0A250XFL3_9CHLO</name>
<dbReference type="PROSITE" id="PS50879">
    <property type="entry name" value="RNASE_H_1"/>
    <property type="match status" value="1"/>
</dbReference>
<dbReference type="Gene3D" id="3.40.970.10">
    <property type="entry name" value="Ribonuclease H1, N-terminal domain"/>
    <property type="match status" value="1"/>
</dbReference>
<feature type="domain" description="RNase H type-1" evidence="1">
    <location>
        <begin position="148"/>
        <end position="233"/>
    </location>
</feature>
<dbReference type="InterPro" id="IPR002156">
    <property type="entry name" value="RNaseH_domain"/>
</dbReference>
<dbReference type="InterPro" id="IPR009027">
    <property type="entry name" value="Ribosomal_bL9/RNase_H1_N"/>
</dbReference>
<organism evidence="2 3">
    <name type="scientific">Chlamydomonas eustigma</name>
    <dbReference type="NCBI Taxonomy" id="1157962"/>
    <lineage>
        <taxon>Eukaryota</taxon>
        <taxon>Viridiplantae</taxon>
        <taxon>Chlorophyta</taxon>
        <taxon>core chlorophytes</taxon>
        <taxon>Chlorophyceae</taxon>
        <taxon>CS clade</taxon>
        <taxon>Chlamydomonadales</taxon>
        <taxon>Chlamydomonadaceae</taxon>
        <taxon>Chlamydomonas</taxon>
    </lineage>
</organism>
<dbReference type="InterPro" id="IPR011320">
    <property type="entry name" value="RNase_H1_N"/>
</dbReference>
<accession>A0A250XFL3</accession>
<reference evidence="2 3" key="1">
    <citation type="submission" date="2017-08" db="EMBL/GenBank/DDBJ databases">
        <title>Acidophilic green algal genome provides insights into adaptation to an acidic environment.</title>
        <authorList>
            <person name="Hirooka S."/>
            <person name="Hirose Y."/>
            <person name="Kanesaki Y."/>
            <person name="Higuchi S."/>
            <person name="Fujiwara T."/>
            <person name="Onuma R."/>
            <person name="Era A."/>
            <person name="Ohbayashi R."/>
            <person name="Uzuka A."/>
            <person name="Nozaki H."/>
            <person name="Yoshikawa H."/>
            <person name="Miyagishima S.Y."/>
        </authorList>
    </citation>
    <scope>NUCLEOTIDE SEQUENCE [LARGE SCALE GENOMIC DNA]</scope>
    <source>
        <strain evidence="2 3">NIES-2499</strain>
    </source>
</reference>
<dbReference type="STRING" id="1157962.A0A250XFL3"/>
<dbReference type="EMBL" id="BEGY01000071">
    <property type="protein sequence ID" value="GAX81865.1"/>
    <property type="molecule type" value="Genomic_DNA"/>
</dbReference>
<gene>
    <name evidence="2" type="ORF">CEUSTIGMA_g9293.t1</name>
</gene>
<dbReference type="GO" id="GO:0003676">
    <property type="term" value="F:nucleic acid binding"/>
    <property type="evidence" value="ECO:0007669"/>
    <property type="project" value="InterPro"/>
</dbReference>
<evidence type="ECO:0000313" key="2">
    <source>
        <dbReference type="EMBL" id="GAX81865.1"/>
    </source>
</evidence>
<evidence type="ECO:0000313" key="3">
    <source>
        <dbReference type="Proteomes" id="UP000232323"/>
    </source>
</evidence>
<comment type="caution">
    <text evidence="2">The sequence shown here is derived from an EMBL/GenBank/DDBJ whole genome shotgun (WGS) entry which is preliminary data.</text>
</comment>
<dbReference type="Pfam" id="PF01693">
    <property type="entry name" value="Cauli_VI"/>
    <property type="match status" value="1"/>
</dbReference>
<protein>
    <recommendedName>
        <fullName evidence="1">RNase H type-1 domain-containing protein</fullName>
    </recommendedName>
</protein>
<dbReference type="Pfam" id="PF13456">
    <property type="entry name" value="RVT_3"/>
    <property type="match status" value="1"/>
</dbReference>
<proteinExistence type="predicted"/>
<dbReference type="SUPFAM" id="SSF55658">
    <property type="entry name" value="L9 N-domain-like"/>
    <property type="match status" value="1"/>
</dbReference>
<dbReference type="AlphaFoldDB" id="A0A250XFL3"/>
<dbReference type="InterPro" id="IPR012337">
    <property type="entry name" value="RNaseH-like_sf"/>
</dbReference>
<dbReference type="GO" id="GO:0004523">
    <property type="term" value="F:RNA-DNA hybrid ribonuclease activity"/>
    <property type="evidence" value="ECO:0007669"/>
    <property type="project" value="InterPro"/>
</dbReference>
<dbReference type="InterPro" id="IPR037056">
    <property type="entry name" value="RNase_H1_N_sf"/>
</dbReference>
<dbReference type="OrthoDB" id="2016287at2759"/>
<dbReference type="InterPro" id="IPR036397">
    <property type="entry name" value="RNaseH_sf"/>
</dbReference>
<dbReference type="SUPFAM" id="SSF53098">
    <property type="entry name" value="Ribonuclease H-like"/>
    <property type="match status" value="1"/>
</dbReference>